<name>A0ABR8UEG9_9BACL</name>
<dbReference type="Pfam" id="PF13507">
    <property type="entry name" value="GATase_5"/>
    <property type="match status" value="1"/>
</dbReference>
<evidence type="ECO:0000256" key="7">
    <source>
        <dbReference type="ARBA" id="ARBA00022962"/>
    </source>
</evidence>
<dbReference type="EC" id="6.3.5.3" evidence="8"/>
<dbReference type="NCBIfam" id="TIGR01737">
    <property type="entry name" value="FGAM_synth_I"/>
    <property type="match status" value="1"/>
</dbReference>
<proteinExistence type="inferred from homology"/>
<keyword evidence="10" id="KW-1185">Reference proteome</keyword>
<evidence type="ECO:0000256" key="5">
    <source>
        <dbReference type="ARBA" id="ARBA00022801"/>
    </source>
</evidence>
<evidence type="ECO:0000256" key="3">
    <source>
        <dbReference type="ARBA" id="ARBA00022741"/>
    </source>
</evidence>
<protein>
    <recommendedName>
        <fullName evidence="8">Phosphoribosylformylglycinamidine synthase subunit PurQ</fullName>
        <shortName evidence="8">FGAM synthase</shortName>
        <ecNumber evidence="8">6.3.5.3</ecNumber>
    </recommendedName>
    <alternativeName>
        <fullName evidence="8">Formylglycinamide ribonucleotide amidotransferase subunit I</fullName>
        <shortName evidence="8">FGAR amidotransferase I</shortName>
        <shortName evidence="8">FGAR-AT I</shortName>
    </alternativeName>
    <alternativeName>
        <fullName evidence="8">Glutaminase PurQ</fullName>
        <ecNumber evidence="8">3.5.1.2</ecNumber>
    </alternativeName>
    <alternativeName>
        <fullName evidence="8">Phosphoribosylformylglycinamidine synthase subunit I</fullName>
    </alternativeName>
</protein>
<dbReference type="PIRSF" id="PIRSF001586">
    <property type="entry name" value="FGAM_synth_I"/>
    <property type="match status" value="1"/>
</dbReference>
<keyword evidence="5 8" id="KW-0378">Hydrolase</keyword>
<dbReference type="PANTHER" id="PTHR47552">
    <property type="entry name" value="PHOSPHORIBOSYLFORMYLGLYCINAMIDINE SYNTHASE SUBUNIT PURQ"/>
    <property type="match status" value="1"/>
</dbReference>
<keyword evidence="6 8" id="KW-0067">ATP-binding</keyword>
<dbReference type="EMBL" id="JACSQN010000022">
    <property type="protein sequence ID" value="MBD7986128.1"/>
    <property type="molecule type" value="Genomic_DNA"/>
</dbReference>
<comment type="subcellular location">
    <subcellularLocation>
        <location evidence="8">Cytoplasm</location>
    </subcellularLocation>
</comment>
<accession>A0ABR8UEG9</accession>
<comment type="catalytic activity">
    <reaction evidence="8">
        <text>L-glutamine + H2O = L-glutamate + NH4(+)</text>
        <dbReference type="Rhea" id="RHEA:15889"/>
        <dbReference type="ChEBI" id="CHEBI:15377"/>
        <dbReference type="ChEBI" id="CHEBI:28938"/>
        <dbReference type="ChEBI" id="CHEBI:29985"/>
        <dbReference type="ChEBI" id="CHEBI:58359"/>
        <dbReference type="EC" id="3.5.1.2"/>
    </reaction>
</comment>
<keyword evidence="7 8" id="KW-0315">Glutamine amidotransferase</keyword>
<dbReference type="InterPro" id="IPR029062">
    <property type="entry name" value="Class_I_gatase-like"/>
</dbReference>
<organism evidence="9 10">
    <name type="scientific">Sporosarcina quadrami</name>
    <dbReference type="NCBI Taxonomy" id="2762234"/>
    <lineage>
        <taxon>Bacteria</taxon>
        <taxon>Bacillati</taxon>
        <taxon>Bacillota</taxon>
        <taxon>Bacilli</taxon>
        <taxon>Bacillales</taxon>
        <taxon>Caryophanaceae</taxon>
        <taxon>Sporosarcina</taxon>
    </lineage>
</organism>
<gene>
    <name evidence="8 9" type="primary">purQ</name>
    <name evidence="9" type="ORF">H9649_16280</name>
</gene>
<dbReference type="Gene3D" id="3.40.50.880">
    <property type="match status" value="1"/>
</dbReference>
<dbReference type="HAMAP" id="MF_00421">
    <property type="entry name" value="PurQ"/>
    <property type="match status" value="1"/>
</dbReference>
<dbReference type="SMART" id="SM01211">
    <property type="entry name" value="GATase_5"/>
    <property type="match status" value="1"/>
</dbReference>
<evidence type="ECO:0000256" key="1">
    <source>
        <dbReference type="ARBA" id="ARBA00022490"/>
    </source>
</evidence>
<evidence type="ECO:0000313" key="10">
    <source>
        <dbReference type="Proteomes" id="UP000626786"/>
    </source>
</evidence>
<comment type="pathway">
    <text evidence="8">Purine metabolism; IMP biosynthesis via de novo pathway; 5-amino-1-(5-phospho-D-ribosyl)imidazole from N(2)-formyl-N(1)-(5-phospho-D-ribosyl)glycinamide: step 1/2.</text>
</comment>
<evidence type="ECO:0000256" key="4">
    <source>
        <dbReference type="ARBA" id="ARBA00022755"/>
    </source>
</evidence>
<dbReference type="PROSITE" id="PS51273">
    <property type="entry name" value="GATASE_TYPE_1"/>
    <property type="match status" value="1"/>
</dbReference>
<comment type="catalytic activity">
    <reaction evidence="8">
        <text>N(2)-formyl-N(1)-(5-phospho-beta-D-ribosyl)glycinamide + L-glutamine + ATP + H2O = 2-formamido-N(1)-(5-O-phospho-beta-D-ribosyl)acetamidine + L-glutamate + ADP + phosphate + H(+)</text>
        <dbReference type="Rhea" id="RHEA:17129"/>
        <dbReference type="ChEBI" id="CHEBI:15377"/>
        <dbReference type="ChEBI" id="CHEBI:15378"/>
        <dbReference type="ChEBI" id="CHEBI:29985"/>
        <dbReference type="ChEBI" id="CHEBI:30616"/>
        <dbReference type="ChEBI" id="CHEBI:43474"/>
        <dbReference type="ChEBI" id="CHEBI:58359"/>
        <dbReference type="ChEBI" id="CHEBI:147286"/>
        <dbReference type="ChEBI" id="CHEBI:147287"/>
        <dbReference type="ChEBI" id="CHEBI:456216"/>
        <dbReference type="EC" id="6.3.5.3"/>
    </reaction>
</comment>
<comment type="function">
    <text evidence="8">Part of the phosphoribosylformylglycinamidine synthase complex involved in the purines biosynthetic pathway. Catalyzes the ATP-dependent conversion of formylglycinamide ribonucleotide (FGAR) and glutamine to yield formylglycinamidine ribonucleotide (FGAM) and glutamate. The FGAM synthase complex is composed of three subunits. PurQ produces an ammonia molecule by converting glutamine to glutamate. PurL transfers the ammonia molecule to FGAR to form FGAM in an ATP-dependent manner. PurS interacts with PurQ and PurL and is thought to assist in the transfer of the ammonia molecule from PurQ to PurL.</text>
</comment>
<keyword evidence="1 8" id="KW-0963">Cytoplasm</keyword>
<keyword evidence="3 8" id="KW-0547">Nucleotide-binding</keyword>
<dbReference type="EC" id="3.5.1.2" evidence="8"/>
<evidence type="ECO:0000256" key="6">
    <source>
        <dbReference type="ARBA" id="ARBA00022840"/>
    </source>
</evidence>
<reference evidence="9 10" key="1">
    <citation type="submission" date="2020-08" db="EMBL/GenBank/DDBJ databases">
        <title>A Genomic Blueprint of the Chicken Gut Microbiome.</title>
        <authorList>
            <person name="Gilroy R."/>
            <person name="Ravi A."/>
            <person name="Getino M."/>
            <person name="Pursley I."/>
            <person name="Horton D.L."/>
            <person name="Alikhan N.-F."/>
            <person name="Baker D."/>
            <person name="Gharbi K."/>
            <person name="Hall N."/>
            <person name="Watson M."/>
            <person name="Adriaenssens E.M."/>
            <person name="Foster-Nyarko E."/>
            <person name="Jarju S."/>
            <person name="Secka A."/>
            <person name="Antonio M."/>
            <person name="Oren A."/>
            <person name="Chaudhuri R."/>
            <person name="La Ragione R.M."/>
            <person name="Hildebrand F."/>
            <person name="Pallen M.J."/>
        </authorList>
    </citation>
    <scope>NUCLEOTIDE SEQUENCE [LARGE SCALE GENOMIC DNA]</scope>
    <source>
        <strain evidence="9 10">Sa2YVA2</strain>
    </source>
</reference>
<dbReference type="Proteomes" id="UP000626786">
    <property type="component" value="Unassembled WGS sequence"/>
</dbReference>
<keyword evidence="2 8" id="KW-0436">Ligase</keyword>
<comment type="caution">
    <text evidence="9">The sequence shown here is derived from an EMBL/GenBank/DDBJ whole genome shotgun (WGS) entry which is preliminary data.</text>
</comment>
<dbReference type="InterPro" id="IPR010075">
    <property type="entry name" value="PRibForGlyAmidine_synth_PurQ"/>
</dbReference>
<evidence type="ECO:0000313" key="9">
    <source>
        <dbReference type="EMBL" id="MBD7986128.1"/>
    </source>
</evidence>
<comment type="caution">
    <text evidence="8">Lacks conserved residue(s) required for the propagation of feature annotation.</text>
</comment>
<evidence type="ECO:0000256" key="8">
    <source>
        <dbReference type="HAMAP-Rule" id="MF_00421"/>
    </source>
</evidence>
<sequence length="228" mass="24368">MRFAILSFPGSSCDEDMVHAVLNIVGEGAEVVNHNQADLKSFDAVILPTGASFGDYLRPGALAQSSPAINSLKEFVKTGKPVLGVGNGFQILVEAGILPGAFLINKDLKFRSGNSTLNVENASTRFTAVYEEGQQITLPFAHHYGNYYVDKETAKQLKADGRIVFTYADDSHDGSVDGIAGVLNVQGNVLGMMPLPERAVEAIIGGTDGLPLFQSIIKNWSENNVSHA</sequence>
<feature type="active site" evidence="8">
    <location>
        <position position="197"/>
    </location>
</feature>
<evidence type="ECO:0000256" key="2">
    <source>
        <dbReference type="ARBA" id="ARBA00022598"/>
    </source>
</evidence>
<dbReference type="PANTHER" id="PTHR47552:SF1">
    <property type="entry name" value="PHOSPHORIBOSYLFORMYLGLYCINAMIDINE SYNTHASE SUBUNIT PURQ"/>
    <property type="match status" value="1"/>
</dbReference>
<dbReference type="SUPFAM" id="SSF52317">
    <property type="entry name" value="Class I glutamine amidotransferase-like"/>
    <property type="match status" value="1"/>
</dbReference>
<keyword evidence="4 8" id="KW-0658">Purine biosynthesis</keyword>
<dbReference type="RefSeq" id="WP_191695954.1">
    <property type="nucleotide sequence ID" value="NZ_JACSQN010000022.1"/>
</dbReference>
<dbReference type="NCBIfam" id="NF002957">
    <property type="entry name" value="PRK03619.1"/>
    <property type="match status" value="1"/>
</dbReference>
<comment type="subunit">
    <text evidence="8">Part of the FGAM synthase complex composed of 1 PurL, 1 PurQ and 2 PurS subunits.</text>
</comment>